<evidence type="ECO:0000313" key="13">
    <source>
        <dbReference type="EMBL" id="MCT7967313.1"/>
    </source>
</evidence>
<feature type="domain" description="CHASE" evidence="12">
    <location>
        <begin position="85"/>
        <end position="327"/>
    </location>
</feature>
<dbReference type="InterPro" id="IPR005467">
    <property type="entry name" value="His_kinase_dom"/>
</dbReference>
<dbReference type="Gene3D" id="1.10.287.130">
    <property type="match status" value="1"/>
</dbReference>
<dbReference type="Gene3D" id="3.30.565.10">
    <property type="entry name" value="Histidine kinase-like ATPase, C-terminal domain"/>
    <property type="match status" value="1"/>
</dbReference>
<gene>
    <name evidence="13" type="ORF">NG799_13300</name>
</gene>
<keyword evidence="6" id="KW-0418">Kinase</keyword>
<feature type="domain" description="Histidine kinase" evidence="11">
    <location>
        <begin position="398"/>
        <end position="668"/>
    </location>
</feature>
<dbReference type="InterPro" id="IPR036890">
    <property type="entry name" value="HATPase_C_sf"/>
</dbReference>
<evidence type="ECO:0000259" key="12">
    <source>
        <dbReference type="PROSITE" id="PS50839"/>
    </source>
</evidence>
<keyword evidence="7 10" id="KW-1133">Transmembrane helix</keyword>
<evidence type="ECO:0000259" key="11">
    <source>
        <dbReference type="PROSITE" id="PS50109"/>
    </source>
</evidence>
<dbReference type="PANTHER" id="PTHR43065:SF50">
    <property type="entry name" value="HISTIDINE KINASE"/>
    <property type="match status" value="1"/>
</dbReference>
<dbReference type="InterPro" id="IPR042240">
    <property type="entry name" value="CHASE_sf"/>
</dbReference>
<evidence type="ECO:0000256" key="1">
    <source>
        <dbReference type="ARBA" id="ARBA00000085"/>
    </source>
</evidence>
<evidence type="ECO:0000256" key="7">
    <source>
        <dbReference type="ARBA" id="ARBA00022989"/>
    </source>
</evidence>
<evidence type="ECO:0000256" key="10">
    <source>
        <dbReference type="SAM" id="Phobius"/>
    </source>
</evidence>
<dbReference type="SMART" id="SM00387">
    <property type="entry name" value="HATPase_c"/>
    <property type="match status" value="1"/>
</dbReference>
<dbReference type="PRINTS" id="PR00344">
    <property type="entry name" value="BCTRLSENSOR"/>
</dbReference>
<dbReference type="InterPro" id="IPR004358">
    <property type="entry name" value="Sig_transdc_His_kin-like_C"/>
</dbReference>
<protein>
    <recommendedName>
        <fullName evidence="3">histidine kinase</fullName>
        <ecNumber evidence="3">2.7.13.3</ecNumber>
    </recommendedName>
</protein>
<dbReference type="InterPro" id="IPR036097">
    <property type="entry name" value="HisK_dim/P_sf"/>
</dbReference>
<dbReference type="SUPFAM" id="SSF55874">
    <property type="entry name" value="ATPase domain of HSP90 chaperone/DNA topoisomerase II/histidine kinase"/>
    <property type="match status" value="1"/>
</dbReference>
<dbReference type="PROSITE" id="PS50839">
    <property type="entry name" value="CHASE"/>
    <property type="match status" value="1"/>
</dbReference>
<keyword evidence="14" id="KW-1185">Reference proteome</keyword>
<proteinExistence type="predicted"/>
<name>A0ABT2MRG0_9CYAN</name>
<evidence type="ECO:0000256" key="2">
    <source>
        <dbReference type="ARBA" id="ARBA00004370"/>
    </source>
</evidence>
<dbReference type="RefSeq" id="WP_368006902.1">
    <property type="nucleotide sequence ID" value="NZ_JAMXFF010000018.1"/>
</dbReference>
<sequence>MAVHLKDFGQVKNALMGIRTYLPVGLTLLVGSSLSAIAATGVYEWERRSAQDNLVQRRETVSVTLQSDIEEYLQVTRSLGAFYDISGQVSEENFQRFSQSFFENYPGIFGMAWLQKVPRSQRRAFEQRMQAQGKENFQIRERTVDGKLIPAGDRLEYFPILYGQPATRYTETLLGLDPSYEPRVRAAIARGKNEGKISLTERFLLADGKTYGVAMFRPVYQGGDRPAGIGDRRNSFMGMTYTVYSLSNLLQRSLGGLTLNHLDFYLLDQAADPDHQVLIFYDSSTQQFIADNRLKPPGPLSPQSLCYNNPRLCTQTLQVANRQWTLLLRPTSTFQGVMENTIGTLTIGLLLTGLIAIYLGLSIRRTTDLEAAMQKLQTTQGQLIQAEKMSSIGQLVAGVAHEINNPVSFIYGNVNHADEYVKDLLLLLALYQQHYPNPVVEIQEEAEAMDVDFLIEDLPKTIKSMMVGAERIQNIVLSLRNFSRTDEAEIKAVDIHQGLNSTLMILQHRLKATAGHQAIQVVKKYSELPLVECYPGQLNQVFMNLLANAIDALEDTLAQTPSKDYIPTLTLCTEVLQKSPTETPIDGGDAVNPEFIVIWIEDNASGIPPEIIPNIFNPFFTTKPIGKGTGLGLSISYQIIVEKHLGKLNCFSKLGKGTEFRIQLPVSQTGQTKSS</sequence>
<keyword evidence="6" id="KW-0808">Transferase</keyword>
<feature type="transmembrane region" description="Helical" evidence="10">
    <location>
        <begin position="342"/>
        <end position="361"/>
    </location>
</feature>
<dbReference type="CDD" id="cd00082">
    <property type="entry name" value="HisKA"/>
    <property type="match status" value="1"/>
</dbReference>
<evidence type="ECO:0000256" key="6">
    <source>
        <dbReference type="ARBA" id="ARBA00022777"/>
    </source>
</evidence>
<evidence type="ECO:0000256" key="5">
    <source>
        <dbReference type="ARBA" id="ARBA00022692"/>
    </source>
</evidence>
<dbReference type="PANTHER" id="PTHR43065">
    <property type="entry name" value="SENSOR HISTIDINE KINASE"/>
    <property type="match status" value="1"/>
</dbReference>
<evidence type="ECO:0000313" key="14">
    <source>
        <dbReference type="Proteomes" id="UP001525890"/>
    </source>
</evidence>
<organism evidence="13 14">
    <name type="scientific">Laspinema palackyanum D2a</name>
    <dbReference type="NCBI Taxonomy" id="2953684"/>
    <lineage>
        <taxon>Bacteria</taxon>
        <taxon>Bacillati</taxon>
        <taxon>Cyanobacteriota</taxon>
        <taxon>Cyanophyceae</taxon>
        <taxon>Oscillatoriophycideae</taxon>
        <taxon>Oscillatoriales</taxon>
        <taxon>Laspinemataceae</taxon>
        <taxon>Laspinema</taxon>
        <taxon>Laspinema palackyanum</taxon>
    </lineage>
</organism>
<keyword evidence="9 10" id="KW-0472">Membrane</keyword>
<keyword evidence="8" id="KW-0902">Two-component regulatory system</keyword>
<evidence type="ECO:0000256" key="4">
    <source>
        <dbReference type="ARBA" id="ARBA00022553"/>
    </source>
</evidence>
<evidence type="ECO:0000256" key="9">
    <source>
        <dbReference type="ARBA" id="ARBA00023136"/>
    </source>
</evidence>
<comment type="catalytic activity">
    <reaction evidence="1">
        <text>ATP + protein L-histidine = ADP + protein N-phospho-L-histidine.</text>
        <dbReference type="EC" id="2.7.13.3"/>
    </reaction>
</comment>
<comment type="caution">
    <text evidence="13">The sequence shown here is derived from an EMBL/GenBank/DDBJ whole genome shotgun (WGS) entry which is preliminary data.</text>
</comment>
<dbReference type="InterPro" id="IPR006189">
    <property type="entry name" value="CHASE_dom"/>
</dbReference>
<dbReference type="InterPro" id="IPR003594">
    <property type="entry name" value="HATPase_dom"/>
</dbReference>
<dbReference type="EC" id="2.7.13.3" evidence="3"/>
<accession>A0ABT2MRG0</accession>
<evidence type="ECO:0000256" key="8">
    <source>
        <dbReference type="ARBA" id="ARBA00023012"/>
    </source>
</evidence>
<reference evidence="13 14" key="1">
    <citation type="journal article" date="2022" name="Front. Microbiol.">
        <title>High genomic differentiation and limited gene flow indicate recent cryptic speciation within the genus Laspinema (cyanobacteria).</title>
        <authorList>
            <person name="Stanojkovic A."/>
            <person name="Skoupy S."/>
            <person name="Skaloud P."/>
            <person name="Dvorak P."/>
        </authorList>
    </citation>
    <scope>NUCLEOTIDE SEQUENCE [LARGE SCALE GENOMIC DNA]</scope>
    <source>
        <strain evidence="13 14">D2a</strain>
    </source>
</reference>
<dbReference type="SMART" id="SM01079">
    <property type="entry name" value="CHASE"/>
    <property type="match status" value="1"/>
</dbReference>
<dbReference type="Pfam" id="PF03924">
    <property type="entry name" value="CHASE"/>
    <property type="match status" value="1"/>
</dbReference>
<feature type="transmembrane region" description="Helical" evidence="10">
    <location>
        <begin position="21"/>
        <end position="43"/>
    </location>
</feature>
<evidence type="ECO:0000256" key="3">
    <source>
        <dbReference type="ARBA" id="ARBA00012438"/>
    </source>
</evidence>
<dbReference type="Pfam" id="PF02518">
    <property type="entry name" value="HATPase_c"/>
    <property type="match status" value="1"/>
</dbReference>
<dbReference type="PROSITE" id="PS50109">
    <property type="entry name" value="HIS_KIN"/>
    <property type="match status" value="1"/>
</dbReference>
<dbReference type="InterPro" id="IPR003661">
    <property type="entry name" value="HisK_dim/P_dom"/>
</dbReference>
<dbReference type="Proteomes" id="UP001525890">
    <property type="component" value="Unassembled WGS sequence"/>
</dbReference>
<dbReference type="EMBL" id="JAMXFF010000018">
    <property type="protein sequence ID" value="MCT7967313.1"/>
    <property type="molecule type" value="Genomic_DNA"/>
</dbReference>
<keyword evidence="4" id="KW-0597">Phosphoprotein</keyword>
<dbReference type="Gene3D" id="3.30.450.350">
    <property type="entry name" value="CHASE domain"/>
    <property type="match status" value="1"/>
</dbReference>
<comment type="subcellular location">
    <subcellularLocation>
        <location evidence="2">Membrane</location>
    </subcellularLocation>
</comment>
<keyword evidence="5 10" id="KW-0812">Transmembrane</keyword>
<dbReference type="SUPFAM" id="SSF47384">
    <property type="entry name" value="Homodimeric domain of signal transducing histidine kinase"/>
    <property type="match status" value="1"/>
</dbReference>